<evidence type="ECO:0000256" key="5">
    <source>
        <dbReference type="SAM" id="SignalP"/>
    </source>
</evidence>
<reference evidence="6 7" key="1">
    <citation type="submission" date="2015-11" db="EMBL/GenBank/DDBJ databases">
        <title>Genomic Taxonomy of the Vibrionaceae.</title>
        <authorList>
            <person name="Gomez-Gil B."/>
            <person name="Enciso-Ibarra J."/>
        </authorList>
    </citation>
    <scope>NUCLEOTIDE SEQUENCE [LARGE SCALE GENOMIC DNA]</scope>
    <source>
        <strain evidence="6 7">CAIM 912</strain>
    </source>
</reference>
<sequence>MKPVVKFGLSAVMVATLAACSGAETRRQASDDFEYLNAPAPTEWKTLPDQQPEFTGAYAIPQGNFDGPVGPRVDIRPPQQILELIPGARYERSGATVTVWVPREDQLARLWQTAQNMAKNGAFPVKASSAEAIETDWVNWAVNEDDDAIEGRYLLTQEESRGRHGLRIAMVDGRRSDTGESLSTAASQRYATQMTNLVATSYDMEIREEARIRAQELVKNIPISLGKDRSGLPVIIARAPYDVFWERFPSILTELGFKIEERNRSQGTLEVDYSSPDELLWDKIGTERLDLPLRKFNIQLGDLGNRTSINFTNSDGKPVKEETLAELSTVLAAVIDYMNTK</sequence>
<dbReference type="HAMAP" id="MF_00924">
    <property type="entry name" value="OM_assembly_BamC"/>
    <property type="match status" value="1"/>
</dbReference>
<dbReference type="InterPro" id="IPR010653">
    <property type="entry name" value="NlpB/DapX"/>
</dbReference>
<feature type="chain" id="PRO_5008999437" description="Outer membrane protein assembly factor BamC" evidence="5">
    <location>
        <begin position="19"/>
        <end position="341"/>
    </location>
</feature>
<evidence type="ECO:0000256" key="3">
    <source>
        <dbReference type="ARBA" id="ARBA00023237"/>
    </source>
</evidence>
<evidence type="ECO:0000256" key="2">
    <source>
        <dbReference type="ARBA" id="ARBA00023136"/>
    </source>
</evidence>
<comment type="subunit">
    <text evidence="4">Part of the Bam complex.</text>
</comment>
<gene>
    <name evidence="4" type="primary">bamC</name>
    <name evidence="6" type="ORF">ATN88_00290</name>
</gene>
<comment type="similarity">
    <text evidence="4">Belongs to the BamC family.</text>
</comment>
<protein>
    <recommendedName>
        <fullName evidence="4">Outer membrane protein assembly factor BamC</fullName>
    </recommendedName>
</protein>
<dbReference type="GO" id="GO:0009279">
    <property type="term" value="C:cell outer membrane"/>
    <property type="evidence" value="ECO:0007669"/>
    <property type="project" value="UniProtKB-SubCell"/>
</dbReference>
<name>A0A135I747_9GAMM</name>
<keyword evidence="3 4" id="KW-0998">Cell outer membrane</keyword>
<accession>A0A135I747</accession>
<keyword evidence="7" id="KW-1185">Reference proteome</keyword>
<evidence type="ECO:0000256" key="4">
    <source>
        <dbReference type="HAMAP-Rule" id="MF_00924"/>
    </source>
</evidence>
<comment type="caution">
    <text evidence="6">The sequence shown here is derived from an EMBL/GenBank/DDBJ whole genome shotgun (WGS) entry which is preliminary data.</text>
</comment>
<dbReference type="InterPro" id="IPR042268">
    <property type="entry name" value="BamC_C"/>
</dbReference>
<evidence type="ECO:0000313" key="7">
    <source>
        <dbReference type="Proteomes" id="UP000070529"/>
    </source>
</evidence>
<dbReference type="Gene3D" id="3.30.310.170">
    <property type="entry name" value="Outer membrane protein assembly factor BamC"/>
    <property type="match status" value="1"/>
</dbReference>
<proteinExistence type="inferred from homology"/>
<feature type="signal peptide" evidence="5">
    <location>
        <begin position="1"/>
        <end position="18"/>
    </location>
</feature>
<dbReference type="Proteomes" id="UP000070529">
    <property type="component" value="Unassembled WGS sequence"/>
</dbReference>
<organism evidence="6 7">
    <name type="scientific">Enterovibrio coralii</name>
    <dbReference type="NCBI Taxonomy" id="294935"/>
    <lineage>
        <taxon>Bacteria</taxon>
        <taxon>Pseudomonadati</taxon>
        <taxon>Pseudomonadota</taxon>
        <taxon>Gammaproteobacteria</taxon>
        <taxon>Vibrionales</taxon>
        <taxon>Vibrionaceae</taxon>
        <taxon>Enterovibrio</taxon>
    </lineage>
</organism>
<keyword evidence="4" id="KW-0449">Lipoprotein</keyword>
<dbReference type="AlphaFoldDB" id="A0A135I747"/>
<dbReference type="InterPro" id="IPR014524">
    <property type="entry name" value="BamC"/>
</dbReference>
<keyword evidence="2 4" id="KW-0472">Membrane</keyword>
<dbReference type="Gene3D" id="3.30.530.50">
    <property type="match status" value="1"/>
</dbReference>
<dbReference type="PROSITE" id="PS51257">
    <property type="entry name" value="PROKAR_LIPOPROTEIN"/>
    <property type="match status" value="1"/>
</dbReference>
<dbReference type="STRING" id="294935.ATN88_00290"/>
<comment type="function">
    <text evidence="4">Part of the outer membrane protein assembly complex, which is involved in assembly and insertion of beta-barrel proteins into the outer membrane.</text>
</comment>
<evidence type="ECO:0000313" key="6">
    <source>
        <dbReference type="EMBL" id="KXF81237.1"/>
    </source>
</evidence>
<keyword evidence="1 4" id="KW-0732">Signal</keyword>
<dbReference type="GO" id="GO:0043165">
    <property type="term" value="P:Gram-negative-bacterium-type cell outer membrane assembly"/>
    <property type="evidence" value="ECO:0007669"/>
    <property type="project" value="UniProtKB-UniRule"/>
</dbReference>
<dbReference type="OrthoDB" id="5686855at2"/>
<dbReference type="GO" id="GO:0051205">
    <property type="term" value="P:protein insertion into membrane"/>
    <property type="evidence" value="ECO:0007669"/>
    <property type="project" value="UniProtKB-UniRule"/>
</dbReference>
<dbReference type="RefSeq" id="WP_067415725.1">
    <property type="nucleotide sequence ID" value="NZ_LNTY01000034.1"/>
</dbReference>
<keyword evidence="4" id="KW-0564">Palmitate</keyword>
<comment type="subcellular location">
    <subcellularLocation>
        <location evidence="4">Cell outer membrane</location>
        <topology evidence="4">Lipid-anchor</topology>
    </subcellularLocation>
</comment>
<dbReference type="Pfam" id="PF06804">
    <property type="entry name" value="Lipoprotein_18"/>
    <property type="match status" value="1"/>
</dbReference>
<dbReference type="EMBL" id="LNTY01000034">
    <property type="protein sequence ID" value="KXF81237.1"/>
    <property type="molecule type" value="Genomic_DNA"/>
</dbReference>
<evidence type="ECO:0000256" key="1">
    <source>
        <dbReference type="ARBA" id="ARBA00022729"/>
    </source>
</evidence>